<evidence type="ECO:0000313" key="7">
    <source>
        <dbReference type="Proteomes" id="UP001227831"/>
    </source>
</evidence>
<dbReference type="InterPro" id="IPR012925">
    <property type="entry name" value="TipAS_dom"/>
</dbReference>
<dbReference type="PANTHER" id="PTHR30204">
    <property type="entry name" value="REDOX-CYCLING DRUG-SENSING TRANSCRIPTIONAL ACTIVATOR SOXR"/>
    <property type="match status" value="1"/>
</dbReference>
<dbReference type="Gene3D" id="1.10.1660.10">
    <property type="match status" value="1"/>
</dbReference>
<dbReference type="PRINTS" id="PR00040">
    <property type="entry name" value="HTHMERR"/>
</dbReference>
<feature type="domain" description="HTH merR-type" evidence="5">
    <location>
        <begin position="2"/>
        <end position="71"/>
    </location>
</feature>
<dbReference type="InterPro" id="IPR047057">
    <property type="entry name" value="MerR_fam"/>
</dbReference>
<evidence type="ECO:0000259" key="5">
    <source>
        <dbReference type="PROSITE" id="PS50937"/>
    </source>
</evidence>
<keyword evidence="4" id="KW-0804">Transcription</keyword>
<dbReference type="RefSeq" id="WP_308703828.1">
    <property type="nucleotide sequence ID" value="NZ_AP027463.1"/>
</dbReference>
<dbReference type="InterPro" id="IPR036244">
    <property type="entry name" value="TipA-like_antibiotic-bd"/>
</dbReference>
<dbReference type="PROSITE" id="PS50937">
    <property type="entry name" value="HTH_MERR_2"/>
    <property type="match status" value="1"/>
</dbReference>
<dbReference type="InterPro" id="IPR000551">
    <property type="entry name" value="MerR-type_HTH_dom"/>
</dbReference>
<keyword evidence="2" id="KW-0238">DNA-binding</keyword>
<dbReference type="Proteomes" id="UP001227831">
    <property type="component" value="Unassembled WGS sequence"/>
</dbReference>
<evidence type="ECO:0000256" key="4">
    <source>
        <dbReference type="ARBA" id="ARBA00023163"/>
    </source>
</evidence>
<evidence type="ECO:0000256" key="2">
    <source>
        <dbReference type="ARBA" id="ARBA00023125"/>
    </source>
</evidence>
<dbReference type="SUPFAM" id="SSF46955">
    <property type="entry name" value="Putative DNA-binding domain"/>
    <property type="match status" value="1"/>
</dbReference>
<evidence type="ECO:0000256" key="3">
    <source>
        <dbReference type="ARBA" id="ARBA00023159"/>
    </source>
</evidence>
<accession>A0ABU1AB90</accession>
<name>A0ABU1AB90_9LACO</name>
<dbReference type="Pfam" id="PF07739">
    <property type="entry name" value="TipAS"/>
    <property type="match status" value="1"/>
</dbReference>
<dbReference type="EMBL" id="JAVCWF010000001">
    <property type="protein sequence ID" value="MDQ7938131.1"/>
    <property type="molecule type" value="Genomic_DNA"/>
</dbReference>
<dbReference type="Pfam" id="PF13411">
    <property type="entry name" value="MerR_1"/>
    <property type="match status" value="1"/>
</dbReference>
<dbReference type="Gene3D" id="1.10.490.50">
    <property type="entry name" value="Antibiotic binding domain of TipA-like multidrug resistance regulators"/>
    <property type="match status" value="1"/>
</dbReference>
<gene>
    <name evidence="6" type="ORF">RA086_10985</name>
</gene>
<dbReference type="InterPro" id="IPR009061">
    <property type="entry name" value="DNA-bd_dom_put_sf"/>
</dbReference>
<dbReference type="CDD" id="cd01106">
    <property type="entry name" value="HTH_TipAL-Mta"/>
    <property type="match status" value="1"/>
</dbReference>
<keyword evidence="3" id="KW-0010">Activator</keyword>
<dbReference type="SMART" id="SM00422">
    <property type="entry name" value="HTH_MERR"/>
    <property type="match status" value="1"/>
</dbReference>
<reference evidence="6 7" key="1">
    <citation type="journal article" date="2023" name="Int. J. Syst. Evol. Microbiol.">
        <title>Lactiplantibacillus brownii sp. nov., a novel psychrotolerant species isolated from sauerkraut.</title>
        <authorList>
            <person name="Heng Y.C."/>
            <person name="Silvaraju S."/>
            <person name="Lee J.K.Y."/>
            <person name="Kittelmann S."/>
        </authorList>
    </citation>
    <scope>NUCLEOTIDE SEQUENCE [LARGE SCALE GENOMIC DNA]</scope>
    <source>
        <strain evidence="6 7">WILCCON 0030</strain>
    </source>
</reference>
<organism evidence="6 7">
    <name type="scientific">Lactiplantibacillus brownii</name>
    <dbReference type="NCBI Taxonomy" id="3069269"/>
    <lineage>
        <taxon>Bacteria</taxon>
        <taxon>Bacillati</taxon>
        <taxon>Bacillota</taxon>
        <taxon>Bacilli</taxon>
        <taxon>Lactobacillales</taxon>
        <taxon>Lactobacillaceae</taxon>
        <taxon>Lactiplantibacillus</taxon>
    </lineage>
</organism>
<keyword evidence="7" id="KW-1185">Reference proteome</keyword>
<dbReference type="SUPFAM" id="SSF89082">
    <property type="entry name" value="Antibiotic binding domain of TipA-like multidrug resistance regulators"/>
    <property type="match status" value="1"/>
</dbReference>
<evidence type="ECO:0000313" key="6">
    <source>
        <dbReference type="EMBL" id="MDQ7938131.1"/>
    </source>
</evidence>
<comment type="caution">
    <text evidence="6">The sequence shown here is derived from an EMBL/GenBank/DDBJ whole genome shotgun (WGS) entry which is preliminary data.</text>
</comment>
<proteinExistence type="predicted"/>
<keyword evidence="1" id="KW-0805">Transcription regulation</keyword>
<evidence type="ECO:0000256" key="1">
    <source>
        <dbReference type="ARBA" id="ARBA00023015"/>
    </source>
</evidence>
<protein>
    <submittedName>
        <fullName evidence="6">MerR family transcriptional regulator</fullName>
    </submittedName>
</protein>
<dbReference type="PANTHER" id="PTHR30204:SF90">
    <property type="entry name" value="HTH-TYPE TRANSCRIPTIONAL ACTIVATOR MTA"/>
    <property type="match status" value="1"/>
</dbReference>
<sequence length="250" mass="28020">MAYQIKQLAKLAGVSVRTLRYYDEIGLLPPAYIGTNGYRYYETAQVDQLQQIRLYRAMQVPLAEIKPLLAQSTTEIVATLSQQYQQLLAERQQLDRLLGLVQATIKSHQGGSTMTDSEKFAAFKRQQVAANTAEYGEELADKYDAKTIQQANQKFANLSADDYAAMRATEAQLLADLKTRPAVPSAVAARIYTAHKKWLSYSWVTYSAAMHRNLALMYQADDRFQAYYDGRAGKGASALLCQIIAYYAQA</sequence>